<accession>A0A8E2ETP1</accession>
<dbReference type="OrthoDB" id="272271at2759"/>
<evidence type="ECO:0000313" key="1">
    <source>
        <dbReference type="EMBL" id="OCL04478.1"/>
    </source>
</evidence>
<organism evidence="1 2">
    <name type="scientific">Glonium stellatum</name>
    <dbReference type="NCBI Taxonomy" id="574774"/>
    <lineage>
        <taxon>Eukaryota</taxon>
        <taxon>Fungi</taxon>
        <taxon>Dikarya</taxon>
        <taxon>Ascomycota</taxon>
        <taxon>Pezizomycotina</taxon>
        <taxon>Dothideomycetes</taxon>
        <taxon>Pleosporomycetidae</taxon>
        <taxon>Gloniales</taxon>
        <taxon>Gloniaceae</taxon>
        <taxon>Glonium</taxon>
    </lineage>
</organism>
<protein>
    <submittedName>
        <fullName evidence="1">Uncharacterized protein</fullName>
    </submittedName>
</protein>
<evidence type="ECO:0000313" key="2">
    <source>
        <dbReference type="Proteomes" id="UP000250140"/>
    </source>
</evidence>
<keyword evidence="2" id="KW-1185">Reference proteome</keyword>
<dbReference type="AlphaFoldDB" id="A0A8E2ETP1"/>
<dbReference type="Proteomes" id="UP000250140">
    <property type="component" value="Unassembled WGS sequence"/>
</dbReference>
<gene>
    <name evidence="1" type="ORF">AOQ84DRAFT_442072</name>
</gene>
<sequence>MPGIQATPIPRLPSSFPLYLRGPQAWTGSDFEGVVDYVCYLSEHDIAEIEKALRHFQSKRTVRSPRARTSKLMEIYLGLGISRDAISKANLSLPADVSAKLKSLSHTVHNSRGFVVLRGIQPSKYTEDENVLIYGGISSHVAEERTDMTCLLA</sequence>
<proteinExistence type="predicted"/>
<name>A0A8E2ETP1_9PEZI</name>
<reference evidence="1 2" key="1">
    <citation type="journal article" date="2016" name="Nat. Commun.">
        <title>Ectomycorrhizal ecology is imprinted in the genome of the dominant symbiotic fungus Cenococcum geophilum.</title>
        <authorList>
            <consortium name="DOE Joint Genome Institute"/>
            <person name="Peter M."/>
            <person name="Kohler A."/>
            <person name="Ohm R.A."/>
            <person name="Kuo A."/>
            <person name="Krutzmann J."/>
            <person name="Morin E."/>
            <person name="Arend M."/>
            <person name="Barry K.W."/>
            <person name="Binder M."/>
            <person name="Choi C."/>
            <person name="Clum A."/>
            <person name="Copeland A."/>
            <person name="Grisel N."/>
            <person name="Haridas S."/>
            <person name="Kipfer T."/>
            <person name="LaButti K."/>
            <person name="Lindquist E."/>
            <person name="Lipzen A."/>
            <person name="Maire R."/>
            <person name="Meier B."/>
            <person name="Mihaltcheva S."/>
            <person name="Molinier V."/>
            <person name="Murat C."/>
            <person name="Poggeler S."/>
            <person name="Quandt C.A."/>
            <person name="Sperisen C."/>
            <person name="Tritt A."/>
            <person name="Tisserant E."/>
            <person name="Crous P.W."/>
            <person name="Henrissat B."/>
            <person name="Nehls U."/>
            <person name="Egli S."/>
            <person name="Spatafora J.W."/>
            <person name="Grigoriev I.V."/>
            <person name="Martin F.M."/>
        </authorList>
    </citation>
    <scope>NUCLEOTIDE SEQUENCE [LARGE SCALE GENOMIC DNA]</scope>
    <source>
        <strain evidence="1 2">CBS 207.34</strain>
    </source>
</reference>
<dbReference type="EMBL" id="KV750496">
    <property type="protein sequence ID" value="OCL04478.1"/>
    <property type="molecule type" value="Genomic_DNA"/>
</dbReference>